<dbReference type="Proteomes" id="UP000015100">
    <property type="component" value="Unassembled WGS sequence"/>
</dbReference>
<reference evidence="2" key="2">
    <citation type="submission" date="2013-04" db="EMBL/GenBank/DDBJ databases">
        <title>Genomic mechanisms accounting for the adaptation to parasitism in nematode-trapping fungi.</title>
        <authorList>
            <person name="Ahren D.G."/>
        </authorList>
    </citation>
    <scope>NUCLEOTIDE SEQUENCE [LARGE SCALE GENOMIC DNA]</scope>
    <source>
        <strain evidence="2">CBS 200.50</strain>
    </source>
</reference>
<proteinExistence type="predicted"/>
<keyword evidence="2" id="KW-1185">Reference proteome</keyword>
<dbReference type="AlphaFoldDB" id="S8AC26"/>
<organism evidence="1 2">
    <name type="scientific">Dactylellina haptotyla (strain CBS 200.50)</name>
    <name type="common">Nematode-trapping fungus</name>
    <name type="synonym">Monacrosporium haptotylum</name>
    <dbReference type="NCBI Taxonomy" id="1284197"/>
    <lineage>
        <taxon>Eukaryota</taxon>
        <taxon>Fungi</taxon>
        <taxon>Dikarya</taxon>
        <taxon>Ascomycota</taxon>
        <taxon>Pezizomycotina</taxon>
        <taxon>Orbiliomycetes</taxon>
        <taxon>Orbiliales</taxon>
        <taxon>Orbiliaceae</taxon>
        <taxon>Dactylellina</taxon>
    </lineage>
</organism>
<dbReference type="STRING" id="1284197.S8AC26"/>
<accession>S8AC26</accession>
<name>S8AC26_DACHA</name>
<dbReference type="EMBL" id="AQGS01000336">
    <property type="protein sequence ID" value="EPS40545.1"/>
    <property type="molecule type" value="Genomic_DNA"/>
</dbReference>
<dbReference type="OMA" id="KHEDTYT"/>
<evidence type="ECO:0000313" key="1">
    <source>
        <dbReference type="EMBL" id="EPS40545.1"/>
    </source>
</evidence>
<evidence type="ECO:0008006" key="3">
    <source>
        <dbReference type="Google" id="ProtNLM"/>
    </source>
</evidence>
<evidence type="ECO:0000313" key="2">
    <source>
        <dbReference type="Proteomes" id="UP000015100"/>
    </source>
</evidence>
<dbReference type="Gene3D" id="3.40.630.30">
    <property type="match status" value="1"/>
</dbReference>
<comment type="caution">
    <text evidence="1">The sequence shown here is derived from an EMBL/GenBank/DDBJ whole genome shotgun (WGS) entry which is preliminary data.</text>
</comment>
<reference evidence="1 2" key="1">
    <citation type="journal article" date="2013" name="PLoS Genet.">
        <title>Genomic mechanisms accounting for the adaptation to parasitism in nematode-trapping fungi.</title>
        <authorList>
            <person name="Meerupati T."/>
            <person name="Andersson K.M."/>
            <person name="Friman E."/>
            <person name="Kumar D."/>
            <person name="Tunlid A."/>
            <person name="Ahren D."/>
        </authorList>
    </citation>
    <scope>NUCLEOTIDE SEQUENCE [LARGE SCALE GENOMIC DNA]</scope>
    <source>
        <strain evidence="1 2">CBS 200.50</strain>
    </source>
</reference>
<dbReference type="HOGENOM" id="CLU_2236487_0_0_1"/>
<sequence>MSKTVSLPLELTSALPPGYEIRKLEKSDKAGALDVLSVLTTVGEISDAAWDDRFDYVSKHEDTYTILCITDEVGKVCATGSLIVERKLFASTPSLLNPFPLVTFC</sequence>
<dbReference type="OrthoDB" id="10039976at2759"/>
<gene>
    <name evidence="1" type="ORF">H072_5610</name>
</gene>
<protein>
    <recommendedName>
        <fullName evidence="3">Glucosamine 6-phosphate N-acetyltransferase</fullName>
    </recommendedName>
</protein>